<dbReference type="GO" id="GO:0050661">
    <property type="term" value="F:NADP binding"/>
    <property type="evidence" value="ECO:0007669"/>
    <property type="project" value="InterPro"/>
</dbReference>
<gene>
    <name evidence="5" type="ORF">GH723_17240</name>
</gene>
<evidence type="ECO:0000313" key="5">
    <source>
        <dbReference type="EMBL" id="QGG96701.1"/>
    </source>
</evidence>
<dbReference type="Pfam" id="PF03446">
    <property type="entry name" value="NAD_binding_2"/>
    <property type="match status" value="1"/>
</dbReference>
<dbReference type="InterPro" id="IPR006115">
    <property type="entry name" value="6PGDH_NADP-bd"/>
</dbReference>
<dbReference type="InterPro" id="IPR036291">
    <property type="entry name" value="NAD(P)-bd_dom_sf"/>
</dbReference>
<proteinExistence type="inferred from homology"/>
<dbReference type="InterPro" id="IPR015815">
    <property type="entry name" value="HIBADH-related"/>
</dbReference>
<dbReference type="AlphaFoldDB" id="A0A5Q2RQ58"/>
<protein>
    <submittedName>
        <fullName evidence="5">NAD(P)-dependent oxidoreductase</fullName>
    </submittedName>
</protein>
<dbReference type="PANTHER" id="PTHR43580">
    <property type="entry name" value="OXIDOREDUCTASE GLYR1-RELATED"/>
    <property type="match status" value="1"/>
</dbReference>
<dbReference type="Pfam" id="PF21761">
    <property type="entry name" value="RedAm-like_C"/>
    <property type="match status" value="1"/>
</dbReference>
<feature type="domain" description="NADPH-dependent reductive aminase-like C-terminal" evidence="4">
    <location>
        <begin position="170"/>
        <end position="294"/>
    </location>
</feature>
<organism evidence="5 6">
    <name type="scientific">Actinomarinicola tropica</name>
    <dbReference type="NCBI Taxonomy" id="2789776"/>
    <lineage>
        <taxon>Bacteria</taxon>
        <taxon>Bacillati</taxon>
        <taxon>Actinomycetota</taxon>
        <taxon>Acidimicrobiia</taxon>
        <taxon>Acidimicrobiales</taxon>
        <taxon>Iamiaceae</taxon>
        <taxon>Actinomarinicola</taxon>
    </lineage>
</organism>
<dbReference type="RefSeq" id="WP_153760805.1">
    <property type="nucleotide sequence ID" value="NZ_CP045851.1"/>
</dbReference>
<dbReference type="PANTHER" id="PTHR43580:SF2">
    <property type="entry name" value="CYTOKINE-LIKE NUCLEAR FACTOR N-PAC"/>
    <property type="match status" value="1"/>
</dbReference>
<dbReference type="KEGG" id="atq:GH723_17240"/>
<dbReference type="Gene3D" id="3.40.50.720">
    <property type="entry name" value="NAD(P)-binding Rossmann-like Domain"/>
    <property type="match status" value="1"/>
</dbReference>
<dbReference type="InterPro" id="IPR051265">
    <property type="entry name" value="HIBADH-related_NP60_sf"/>
</dbReference>
<keyword evidence="6" id="KW-1185">Reference proteome</keyword>
<dbReference type="SUPFAM" id="SSF51735">
    <property type="entry name" value="NAD(P)-binding Rossmann-fold domains"/>
    <property type="match status" value="1"/>
</dbReference>
<dbReference type="GO" id="GO:0016491">
    <property type="term" value="F:oxidoreductase activity"/>
    <property type="evidence" value="ECO:0007669"/>
    <property type="project" value="UniProtKB-KW"/>
</dbReference>
<keyword evidence="2" id="KW-0560">Oxidoreductase</keyword>
<evidence type="ECO:0000313" key="6">
    <source>
        <dbReference type="Proteomes" id="UP000334019"/>
    </source>
</evidence>
<evidence type="ECO:0000256" key="2">
    <source>
        <dbReference type="ARBA" id="ARBA00023002"/>
    </source>
</evidence>
<evidence type="ECO:0000256" key="1">
    <source>
        <dbReference type="ARBA" id="ARBA00009080"/>
    </source>
</evidence>
<comment type="similarity">
    <text evidence="1">Belongs to the HIBADH-related family.</text>
</comment>
<evidence type="ECO:0000259" key="4">
    <source>
        <dbReference type="Pfam" id="PF21761"/>
    </source>
</evidence>
<dbReference type="PIRSF" id="PIRSF000103">
    <property type="entry name" value="HIBADH"/>
    <property type="match status" value="1"/>
</dbReference>
<accession>A0A5Q2RQ58</accession>
<feature type="domain" description="6-phosphogluconate dehydrogenase NADP-binding" evidence="3">
    <location>
        <begin position="15"/>
        <end position="166"/>
    </location>
</feature>
<name>A0A5Q2RQ58_9ACTN</name>
<dbReference type="InterPro" id="IPR013328">
    <property type="entry name" value="6PGD_dom2"/>
</dbReference>
<dbReference type="EMBL" id="CP045851">
    <property type="protein sequence ID" value="QGG96701.1"/>
    <property type="molecule type" value="Genomic_DNA"/>
</dbReference>
<dbReference type="Gene3D" id="1.10.1040.10">
    <property type="entry name" value="N-(1-d-carboxylethyl)-l-norvaline Dehydrogenase, domain 2"/>
    <property type="match status" value="1"/>
</dbReference>
<dbReference type="InterPro" id="IPR048666">
    <property type="entry name" value="RedAm-like_C"/>
</dbReference>
<sequence>MTATTDTSPRATDAVTVLGLGAMGSAIAAAFVERGYRTTVWNRTSSKTAPLVAAGATAAANPADAVAASPITVICLLDTAAVDAVLDSLVGAVAGKVIVDLTSGGPDHARAVARWAEDQGAEHLDGKIMSDPPDIGSGPVTLPVSGSRRAFEAHEQLLRELGTVTYHGEDAGAAAVEFMAQVAACYELLIGFLHTVALVRAEGADTVGFAERLAETVGQLAGLLPTMAHAVETGTYPPDLGPLDVQAALMPDLIAHRDAIGVESVRMREVRELMDRRIADGHGDEGFSGLFELLAVAATPER</sequence>
<dbReference type="Proteomes" id="UP000334019">
    <property type="component" value="Chromosome"/>
</dbReference>
<reference evidence="5 6" key="1">
    <citation type="submission" date="2019-11" db="EMBL/GenBank/DDBJ databases">
        <authorList>
            <person name="He Y."/>
        </authorList>
    </citation>
    <scope>NUCLEOTIDE SEQUENCE [LARGE SCALE GENOMIC DNA]</scope>
    <source>
        <strain evidence="5 6">SCSIO 58843</strain>
    </source>
</reference>
<evidence type="ECO:0000259" key="3">
    <source>
        <dbReference type="Pfam" id="PF03446"/>
    </source>
</evidence>